<organism evidence="1 2">
    <name type="scientific">Panagrolaimus sp. ES5</name>
    <dbReference type="NCBI Taxonomy" id="591445"/>
    <lineage>
        <taxon>Eukaryota</taxon>
        <taxon>Metazoa</taxon>
        <taxon>Ecdysozoa</taxon>
        <taxon>Nematoda</taxon>
        <taxon>Chromadorea</taxon>
        <taxon>Rhabditida</taxon>
        <taxon>Tylenchina</taxon>
        <taxon>Panagrolaimomorpha</taxon>
        <taxon>Panagrolaimoidea</taxon>
        <taxon>Panagrolaimidae</taxon>
        <taxon>Panagrolaimus</taxon>
    </lineage>
</organism>
<evidence type="ECO:0000313" key="1">
    <source>
        <dbReference type="Proteomes" id="UP000887579"/>
    </source>
</evidence>
<evidence type="ECO:0000313" key="2">
    <source>
        <dbReference type="WBParaSite" id="ES5_v2.g1062.t1"/>
    </source>
</evidence>
<protein>
    <submittedName>
        <fullName evidence="2">Helicase ATP-binding domain-containing protein</fullName>
    </submittedName>
</protein>
<reference evidence="2" key="1">
    <citation type="submission" date="2022-11" db="UniProtKB">
        <authorList>
            <consortium name="WormBaseParasite"/>
        </authorList>
    </citation>
    <scope>IDENTIFICATION</scope>
</reference>
<dbReference type="Proteomes" id="UP000887579">
    <property type="component" value="Unplaced"/>
</dbReference>
<accession>A0AC34F0Z6</accession>
<dbReference type="WBParaSite" id="ES5_v2.g1062.t1">
    <property type="protein sequence ID" value="ES5_v2.g1062.t1"/>
    <property type="gene ID" value="ES5_v2.g1062"/>
</dbReference>
<name>A0AC34F0Z6_9BILA</name>
<sequence length="599" mass="65450">MYTHPKPLESIVLPLGFQGKNIFVQAKDGSGKTRCISALAANIVHETHSINIAVIIVAPNAENVYKIRDVFESLVSELPILAFGGEIDEDTKPLIGQWYPVIIAVPEMLSGLIRDEMISMESVSLVIISNADLFSDSVIQNDIQLLINSLMLSAIQLCIFSNGDAKNVYDFFEEYVTEPSWIQFGMEEHAETPQVKADSDKVVAENGDSVGGDATQDFENGPKKVEKKHVRFNDVVETKKITATEKTDEPCWIQFGMEEHAVTPQVTADCGKVVFENGAFVGGDATQGVENGPKIVEKKHVRFNDIVETKEITATEKSDGDSHNIELEKCAPDIAAEDLSPSNSSKVFDYAVIEIGRHPSSVIKDLLTNINFNQVVIFANDCEMCLSICETLAECTYKVGMISSNMALSEMDNITEEFAIQNLQVLVSKDVSICDESVSKNVNLVISVGLPEDELAYFGRINQIHGASLIIISNLLDYQSLVFDFCNSEMDVRSVRSDDIPDNLTVNKAFFDNSNKVNENYNNFILSYQAPATAPALVNRDAAVPAISLDTVPGVPTARTVHVPIVASPTVPAAAVAPTLPGPTKTIPVRFIPTSTTFY</sequence>
<proteinExistence type="predicted"/>